<evidence type="ECO:0000313" key="2">
    <source>
        <dbReference type="Proteomes" id="UP001221150"/>
    </source>
</evidence>
<comment type="caution">
    <text evidence="1">The sequence shown here is derived from an EMBL/GenBank/DDBJ whole genome shotgun (WGS) entry which is preliminary data.</text>
</comment>
<organism evidence="1 2">
    <name type="scientific">Streptomyces tropicalis</name>
    <dbReference type="NCBI Taxonomy" id="3034234"/>
    <lineage>
        <taxon>Bacteria</taxon>
        <taxon>Bacillati</taxon>
        <taxon>Actinomycetota</taxon>
        <taxon>Actinomycetes</taxon>
        <taxon>Kitasatosporales</taxon>
        <taxon>Streptomycetaceae</taxon>
        <taxon>Streptomyces</taxon>
    </lineage>
</organism>
<dbReference type="RefSeq" id="WP_276112735.1">
    <property type="nucleotide sequence ID" value="NZ_JARJBB010000048.1"/>
</dbReference>
<protein>
    <submittedName>
        <fullName evidence="1">Uncharacterized protein</fullName>
    </submittedName>
</protein>
<accession>A0ABT6AEX0</accession>
<evidence type="ECO:0000313" key="1">
    <source>
        <dbReference type="EMBL" id="MDF3303196.1"/>
    </source>
</evidence>
<sequence length="100" mass="10909">MNLFPLVHRTADPAPTETPAAAVSYLTRYVNRDAVSARSGPGPTFAPIGQLFYLDRGIKLREADGWVQLRLRYRSASGLAEGTTAWLPEAWTSPCTPPGH</sequence>
<keyword evidence="2" id="KW-1185">Reference proteome</keyword>
<gene>
    <name evidence="1" type="ORF">P3H78_32245</name>
</gene>
<dbReference type="Proteomes" id="UP001221150">
    <property type="component" value="Unassembled WGS sequence"/>
</dbReference>
<dbReference type="EMBL" id="JARJBB010000048">
    <property type="protein sequence ID" value="MDF3303196.1"/>
    <property type="molecule type" value="Genomic_DNA"/>
</dbReference>
<name>A0ABT6AEX0_9ACTN</name>
<proteinExistence type="predicted"/>
<reference evidence="1 2" key="1">
    <citation type="submission" date="2023-03" db="EMBL/GenBank/DDBJ databases">
        <title>Draft genome sequence of Streptomyces sp. K1PA1 isolated from peat swamp forest in Thailand.</title>
        <authorList>
            <person name="Klaysubun C."/>
            <person name="Duangmal K."/>
        </authorList>
    </citation>
    <scope>NUCLEOTIDE SEQUENCE [LARGE SCALE GENOMIC DNA]</scope>
    <source>
        <strain evidence="1 2">K1PA1</strain>
    </source>
</reference>